<feature type="compositionally biased region" description="Polar residues" evidence="1">
    <location>
        <begin position="126"/>
        <end position="137"/>
    </location>
</feature>
<proteinExistence type="predicted"/>
<dbReference type="AlphaFoldDB" id="A0A397J076"/>
<organism evidence="2 3">
    <name type="scientific">Diversispora epigaea</name>
    <dbReference type="NCBI Taxonomy" id="1348612"/>
    <lineage>
        <taxon>Eukaryota</taxon>
        <taxon>Fungi</taxon>
        <taxon>Fungi incertae sedis</taxon>
        <taxon>Mucoromycota</taxon>
        <taxon>Glomeromycotina</taxon>
        <taxon>Glomeromycetes</taxon>
        <taxon>Diversisporales</taxon>
        <taxon>Diversisporaceae</taxon>
        <taxon>Diversispora</taxon>
    </lineage>
</organism>
<reference evidence="2 3" key="1">
    <citation type="submission" date="2018-08" db="EMBL/GenBank/DDBJ databases">
        <title>Genome and evolution of the arbuscular mycorrhizal fungus Diversispora epigaea (formerly Glomus versiforme) and its bacterial endosymbionts.</title>
        <authorList>
            <person name="Sun X."/>
            <person name="Fei Z."/>
            <person name="Harrison M."/>
        </authorList>
    </citation>
    <scope>NUCLEOTIDE SEQUENCE [LARGE SCALE GENOMIC DNA]</scope>
    <source>
        <strain evidence="2 3">IT104</strain>
    </source>
</reference>
<keyword evidence="3" id="KW-1185">Reference proteome</keyword>
<gene>
    <name evidence="2" type="ORF">Glove_117g551</name>
</gene>
<accession>A0A397J076</accession>
<dbReference type="EMBL" id="PQFF01000109">
    <property type="protein sequence ID" value="RHZ81695.1"/>
    <property type="molecule type" value="Genomic_DNA"/>
</dbReference>
<dbReference type="Proteomes" id="UP000266861">
    <property type="component" value="Unassembled WGS sequence"/>
</dbReference>
<comment type="caution">
    <text evidence="2">The sequence shown here is derived from an EMBL/GenBank/DDBJ whole genome shotgun (WGS) entry which is preliminary data.</text>
</comment>
<sequence>MGKGEREESCFVEAKPFSVTRTSKVGGYNLYKVAIFCQGGINNILLRENKSGVQIFGGHICEGYIYFCMMDLEYDGIYRFFQLSEIKLARELSEFNLVRKLILETYFFKCRIDNYYSNRNNHNRSFQPSSFMRNPTVTPKAPRNAIPDVSLSLNKGKRQKQTKKINA</sequence>
<feature type="region of interest" description="Disordered" evidence="1">
    <location>
        <begin position="126"/>
        <end position="146"/>
    </location>
</feature>
<name>A0A397J076_9GLOM</name>
<evidence type="ECO:0000313" key="2">
    <source>
        <dbReference type="EMBL" id="RHZ81695.1"/>
    </source>
</evidence>
<evidence type="ECO:0000313" key="3">
    <source>
        <dbReference type="Proteomes" id="UP000266861"/>
    </source>
</evidence>
<dbReference type="OrthoDB" id="2431975at2759"/>
<protein>
    <submittedName>
        <fullName evidence="2">Uncharacterized protein</fullName>
    </submittedName>
</protein>
<evidence type="ECO:0000256" key="1">
    <source>
        <dbReference type="SAM" id="MobiDB-lite"/>
    </source>
</evidence>